<feature type="domain" description="Alanine racemase N-terminal" evidence="4">
    <location>
        <begin position="8"/>
        <end position="240"/>
    </location>
</feature>
<dbReference type="PANTHER" id="PTHR10146:SF14">
    <property type="entry name" value="PYRIDOXAL PHOSPHATE HOMEOSTASIS PROTEIN"/>
    <property type="match status" value="1"/>
</dbReference>
<dbReference type="SUPFAM" id="SSF51419">
    <property type="entry name" value="PLP-binding barrel"/>
    <property type="match status" value="1"/>
</dbReference>
<evidence type="ECO:0000313" key="5">
    <source>
        <dbReference type="EMBL" id="GAA4429735.1"/>
    </source>
</evidence>
<dbReference type="Gene3D" id="3.20.20.10">
    <property type="entry name" value="Alanine racemase"/>
    <property type="match status" value="1"/>
</dbReference>
<name>A0ABP8LHB5_9MICO</name>
<dbReference type="InterPro" id="IPR001608">
    <property type="entry name" value="Ala_racemase_N"/>
</dbReference>
<evidence type="ECO:0000313" key="6">
    <source>
        <dbReference type="Proteomes" id="UP001500622"/>
    </source>
</evidence>
<dbReference type="EMBL" id="BAABGN010000013">
    <property type="protein sequence ID" value="GAA4429735.1"/>
    <property type="molecule type" value="Genomic_DNA"/>
</dbReference>
<dbReference type="Pfam" id="PF01168">
    <property type="entry name" value="Ala_racemase_N"/>
    <property type="match status" value="1"/>
</dbReference>
<comment type="similarity">
    <text evidence="2 3">Belongs to the pyridoxal phosphate-binding protein YggS/PROSC family.</text>
</comment>
<keyword evidence="1 2" id="KW-0663">Pyridoxal phosphate</keyword>
<evidence type="ECO:0000256" key="2">
    <source>
        <dbReference type="HAMAP-Rule" id="MF_02087"/>
    </source>
</evidence>
<comment type="function">
    <text evidence="2">Pyridoxal 5'-phosphate (PLP)-binding protein, which is involved in PLP homeostasis.</text>
</comment>
<dbReference type="CDD" id="cd00635">
    <property type="entry name" value="PLPDE_III_YBL036c_like"/>
    <property type="match status" value="1"/>
</dbReference>
<reference evidence="6" key="1">
    <citation type="journal article" date="2019" name="Int. J. Syst. Evol. Microbiol.">
        <title>The Global Catalogue of Microorganisms (GCM) 10K type strain sequencing project: providing services to taxonomists for standard genome sequencing and annotation.</title>
        <authorList>
            <consortium name="The Broad Institute Genomics Platform"/>
            <consortium name="The Broad Institute Genome Sequencing Center for Infectious Disease"/>
            <person name="Wu L."/>
            <person name="Ma J."/>
        </authorList>
    </citation>
    <scope>NUCLEOTIDE SEQUENCE [LARGE SCALE GENOMIC DNA]</scope>
    <source>
        <strain evidence="6">JCM 17810</strain>
    </source>
</reference>
<evidence type="ECO:0000259" key="4">
    <source>
        <dbReference type="Pfam" id="PF01168"/>
    </source>
</evidence>
<feature type="modified residue" description="N6-(pyridoxal phosphate)lysine" evidence="2">
    <location>
        <position position="37"/>
    </location>
</feature>
<evidence type="ECO:0000256" key="1">
    <source>
        <dbReference type="ARBA" id="ARBA00022898"/>
    </source>
</evidence>
<dbReference type="PIRSF" id="PIRSF004848">
    <property type="entry name" value="YBL036c_PLPDEIII"/>
    <property type="match status" value="1"/>
</dbReference>
<dbReference type="HAMAP" id="MF_02087">
    <property type="entry name" value="PLP_homeostasis"/>
    <property type="match status" value="1"/>
</dbReference>
<keyword evidence="6" id="KW-1185">Reference proteome</keyword>
<proteinExistence type="inferred from homology"/>
<sequence length="242" mass="25289">MDQGLAGNLAAVRRRVAAAARAADRDPDEVRVLLAVKTQTPETVRAVVEVGADLLGHNRAQELAATGPVLSEADVPAHEMHFIGHLQSNKINQVLRWSSCVQTVDSLRLAEKLDAAVARRAGDEEPEPLDVMVQVNTSGEKTKTGVGPAEGVELASAVGALPRLRLRGLMTIGANSTEERLVRASYDVLTGLRSDVLDSGAPGTAEARELSMGMSSDLEIAVAAGATMVRVGTAVFGARPGA</sequence>
<accession>A0ABP8LHB5</accession>
<evidence type="ECO:0000256" key="3">
    <source>
        <dbReference type="RuleBase" id="RU004514"/>
    </source>
</evidence>
<organism evidence="5 6">
    <name type="scientific">Georgenia halophila</name>
    <dbReference type="NCBI Taxonomy" id="620889"/>
    <lineage>
        <taxon>Bacteria</taxon>
        <taxon>Bacillati</taxon>
        <taxon>Actinomycetota</taxon>
        <taxon>Actinomycetes</taxon>
        <taxon>Micrococcales</taxon>
        <taxon>Bogoriellaceae</taxon>
        <taxon>Georgenia</taxon>
    </lineage>
</organism>
<comment type="caution">
    <text evidence="5">The sequence shown here is derived from an EMBL/GenBank/DDBJ whole genome shotgun (WGS) entry which is preliminary data.</text>
</comment>
<dbReference type="InterPro" id="IPR011078">
    <property type="entry name" value="PyrdxlP_homeostasis"/>
</dbReference>
<dbReference type="Proteomes" id="UP001500622">
    <property type="component" value="Unassembled WGS sequence"/>
</dbReference>
<protein>
    <recommendedName>
        <fullName evidence="2">Pyridoxal phosphate homeostasis protein</fullName>
        <shortName evidence="2">PLP homeostasis protein</shortName>
    </recommendedName>
</protein>
<dbReference type="RefSeq" id="WP_345217401.1">
    <property type="nucleotide sequence ID" value="NZ_BAABGN010000013.1"/>
</dbReference>
<dbReference type="NCBIfam" id="TIGR00044">
    <property type="entry name" value="YggS family pyridoxal phosphate-dependent enzyme"/>
    <property type="match status" value="1"/>
</dbReference>
<dbReference type="PANTHER" id="PTHR10146">
    <property type="entry name" value="PROLINE SYNTHETASE CO-TRANSCRIBED BACTERIAL HOMOLOG PROTEIN"/>
    <property type="match status" value="1"/>
</dbReference>
<gene>
    <name evidence="5" type="ORF">GCM10023169_32340</name>
</gene>
<dbReference type="InterPro" id="IPR029066">
    <property type="entry name" value="PLP-binding_barrel"/>
</dbReference>